<dbReference type="Pfam" id="PF03009">
    <property type="entry name" value="GDPD"/>
    <property type="match status" value="1"/>
</dbReference>
<dbReference type="SUPFAM" id="SSF51695">
    <property type="entry name" value="PLC-like phosphodiesterases"/>
    <property type="match status" value="1"/>
</dbReference>
<dbReference type="PANTHER" id="PTHR46211:SF14">
    <property type="entry name" value="GLYCEROPHOSPHODIESTER PHOSPHODIESTERASE"/>
    <property type="match status" value="1"/>
</dbReference>
<evidence type="ECO:0000313" key="2">
    <source>
        <dbReference type="EMBL" id="SVB18155.1"/>
    </source>
</evidence>
<dbReference type="AlphaFoldDB" id="A0A382BWH3"/>
<gene>
    <name evidence="2" type="ORF">METZ01_LOCUS171009</name>
</gene>
<dbReference type="Gene3D" id="3.20.20.190">
    <property type="entry name" value="Phosphatidylinositol (PI) phosphodiesterase"/>
    <property type="match status" value="1"/>
</dbReference>
<name>A0A382BWH3_9ZZZZ</name>
<dbReference type="EMBL" id="UINC01031697">
    <property type="protein sequence ID" value="SVB18155.1"/>
    <property type="molecule type" value="Genomic_DNA"/>
</dbReference>
<dbReference type="InterPro" id="IPR017946">
    <property type="entry name" value="PLC-like_Pdiesterase_TIM-brl"/>
</dbReference>
<dbReference type="PANTHER" id="PTHR46211">
    <property type="entry name" value="GLYCEROPHOSPHORYL DIESTER PHOSPHODIESTERASE"/>
    <property type="match status" value="1"/>
</dbReference>
<dbReference type="PROSITE" id="PS51704">
    <property type="entry name" value="GP_PDE"/>
    <property type="match status" value="1"/>
</dbReference>
<feature type="non-terminal residue" evidence="2">
    <location>
        <position position="1"/>
    </location>
</feature>
<evidence type="ECO:0000259" key="1">
    <source>
        <dbReference type="PROSITE" id="PS51704"/>
    </source>
</evidence>
<reference evidence="2" key="1">
    <citation type="submission" date="2018-05" db="EMBL/GenBank/DDBJ databases">
        <authorList>
            <person name="Lanie J.A."/>
            <person name="Ng W.-L."/>
            <person name="Kazmierczak K.M."/>
            <person name="Andrzejewski T.M."/>
            <person name="Davidsen T.M."/>
            <person name="Wayne K.J."/>
            <person name="Tettelin H."/>
            <person name="Glass J.I."/>
            <person name="Rusch D."/>
            <person name="Podicherti R."/>
            <person name="Tsui H.-C.T."/>
            <person name="Winkler M.E."/>
        </authorList>
    </citation>
    <scope>NUCLEOTIDE SEQUENCE</scope>
</reference>
<feature type="non-terminal residue" evidence="2">
    <location>
        <position position="177"/>
    </location>
</feature>
<proteinExistence type="predicted"/>
<accession>A0A382BWH3</accession>
<dbReference type="InterPro" id="IPR030395">
    <property type="entry name" value="GP_PDE_dom"/>
</dbReference>
<feature type="domain" description="GP-PDE" evidence="1">
    <location>
        <begin position="18"/>
        <end position="177"/>
    </location>
</feature>
<organism evidence="2">
    <name type="scientific">marine metagenome</name>
    <dbReference type="NCBI Taxonomy" id="408172"/>
    <lineage>
        <taxon>unclassified sequences</taxon>
        <taxon>metagenomes</taxon>
        <taxon>ecological metagenomes</taxon>
    </lineage>
</organism>
<sequence length="177" mass="20075">VKDFKRERPGHTYFSGSPLLIAHRGGAKLAPENTMEAFRQAVLTWKADILETDARLTLDGRVILIHDATTLRTCDKNGQISKMKWSEIRDLDAGYHFKDLRNEPSFRGRGVRIPLLEEVLETFPHMRINVEAKCREVAEPLLAVVKRHNAESRVLLAAKVESDRNKIDSYNGPWGAS</sequence>
<dbReference type="GO" id="GO:0008081">
    <property type="term" value="F:phosphoric diester hydrolase activity"/>
    <property type="evidence" value="ECO:0007669"/>
    <property type="project" value="InterPro"/>
</dbReference>
<dbReference type="GO" id="GO:0006629">
    <property type="term" value="P:lipid metabolic process"/>
    <property type="evidence" value="ECO:0007669"/>
    <property type="project" value="InterPro"/>
</dbReference>
<protein>
    <recommendedName>
        <fullName evidence="1">GP-PDE domain-containing protein</fullName>
    </recommendedName>
</protein>